<dbReference type="SMART" id="SM00317">
    <property type="entry name" value="SET"/>
    <property type="match status" value="1"/>
</dbReference>
<dbReference type="STRING" id="554055.A0A2P6VB74"/>
<gene>
    <name evidence="12" type="ORF">C2E20_5309</name>
</gene>
<dbReference type="GO" id="GO:0042054">
    <property type="term" value="F:histone methyltransferase activity"/>
    <property type="evidence" value="ECO:0007669"/>
    <property type="project" value="InterPro"/>
</dbReference>
<dbReference type="InterPro" id="IPR046341">
    <property type="entry name" value="SET_dom_sf"/>
</dbReference>
<dbReference type="Proteomes" id="UP000239649">
    <property type="component" value="Unassembled WGS sequence"/>
</dbReference>
<evidence type="ECO:0000256" key="3">
    <source>
        <dbReference type="ARBA" id="ARBA00022603"/>
    </source>
</evidence>
<feature type="compositionally biased region" description="Low complexity" evidence="8">
    <location>
        <begin position="86"/>
        <end position="98"/>
    </location>
</feature>
<feature type="region of interest" description="Disordered" evidence="8">
    <location>
        <begin position="201"/>
        <end position="301"/>
    </location>
</feature>
<feature type="compositionally biased region" description="Low complexity" evidence="8">
    <location>
        <begin position="1"/>
        <end position="48"/>
    </location>
</feature>
<comment type="caution">
    <text evidence="12">The sequence shown here is derived from an EMBL/GenBank/DDBJ whole genome shotgun (WGS) entry which is preliminary data.</text>
</comment>
<dbReference type="Gene3D" id="2.170.270.10">
    <property type="entry name" value="SET domain"/>
    <property type="match status" value="1"/>
</dbReference>
<dbReference type="GO" id="GO:0008270">
    <property type="term" value="F:zinc ion binding"/>
    <property type="evidence" value="ECO:0007669"/>
    <property type="project" value="InterPro"/>
</dbReference>
<dbReference type="GO" id="GO:0005634">
    <property type="term" value="C:nucleus"/>
    <property type="evidence" value="ECO:0007669"/>
    <property type="project" value="UniProtKB-SubCell"/>
</dbReference>
<evidence type="ECO:0000313" key="12">
    <source>
        <dbReference type="EMBL" id="PSC71346.1"/>
    </source>
</evidence>
<evidence type="ECO:0000259" key="10">
    <source>
        <dbReference type="PROSITE" id="PS50868"/>
    </source>
</evidence>
<feature type="compositionally biased region" description="Acidic residues" evidence="8">
    <location>
        <begin position="564"/>
        <end position="579"/>
    </location>
</feature>
<organism evidence="12 13">
    <name type="scientific">Micractinium conductrix</name>
    <dbReference type="NCBI Taxonomy" id="554055"/>
    <lineage>
        <taxon>Eukaryota</taxon>
        <taxon>Viridiplantae</taxon>
        <taxon>Chlorophyta</taxon>
        <taxon>core chlorophytes</taxon>
        <taxon>Trebouxiophyceae</taxon>
        <taxon>Chlorellales</taxon>
        <taxon>Chlorellaceae</taxon>
        <taxon>Chlorella clade</taxon>
        <taxon>Micractinium</taxon>
    </lineage>
</organism>
<feature type="region of interest" description="Disordered" evidence="8">
    <location>
        <begin position="1"/>
        <end position="120"/>
    </location>
</feature>
<dbReference type="AlphaFoldDB" id="A0A2P6VB74"/>
<feature type="compositionally biased region" description="Low complexity" evidence="8">
    <location>
        <begin position="271"/>
        <end position="290"/>
    </location>
</feature>
<dbReference type="PANTHER" id="PTHR45660">
    <property type="entry name" value="HISTONE-LYSINE N-METHYLTRANSFERASE SETMAR"/>
    <property type="match status" value="1"/>
</dbReference>
<evidence type="ECO:0000256" key="1">
    <source>
        <dbReference type="ARBA" id="ARBA00004286"/>
    </source>
</evidence>
<dbReference type="InterPro" id="IPR015947">
    <property type="entry name" value="PUA-like_sf"/>
</dbReference>
<evidence type="ECO:0000256" key="8">
    <source>
        <dbReference type="SAM" id="MobiDB-lite"/>
    </source>
</evidence>
<evidence type="ECO:0000259" key="9">
    <source>
        <dbReference type="PROSITE" id="PS50280"/>
    </source>
</evidence>
<accession>A0A2P6VB74</accession>
<dbReference type="InterPro" id="IPR001214">
    <property type="entry name" value="SET_dom"/>
</dbReference>
<sequence length="932" mass="99885">MEVDAPAQAGGAAPTASVGEQQRQLPSEQQQQQQHPEQQPEQLQQQQPSDDHENPNPIVARWILSAVRPERATWQGNQGPKHLEWSPAAGGSAAAAGTGSHGDGQQHHQHRQQQQRAAYEGMEVDDDAAVCATVQTLVAACEADAGPAGGDGLQPDSSLVTCRVVPRPGAQTTPRSQPRSLSSFSKPLQKLARAVLHGHRPLTPAVSTGGAASAGSSAAAPPSLAHTAPAPSALASASGAASPGPAGGSTAAAAVPPTGAEPADVAGGSGAAWAAAAAPPAAEQAAAPEGSEGDGMPDATTDAGALLRWARLRIPPELLQQYHEPFSITEGEKAETLRRLEVYESEEAYARRMKVKEAKFDLHAATKMPLKYPSWELWDPVHGHPRGVFPRQRFNGRGALKALGVHDNYYGGIHSTGKEPAFAVCLSGGYEDDEDRGDLLWYTGKGGRSETTKQQTKSQSFSGANAAIRACLEQGKPLRVCRGLVETTTVPNPTTGRTKTTRRPVYTYDGLYAVIKAGLYPTRDDPNVMVCKFLLVGIPGHYHAGKSISFAEGRGFRNMRLAATDDDDESDEEEGEEDERPYPKRQRTSGQSAAAAAAAASARRAAVTAPPRKKATVQKCGAGTAAAQPEAVLPEVVQDATWLFNQRRRPGFLTDDISGGRERRKIPAFNEVDDEELPADLEYVRESRLESDAARQLAAAAASVMPGEWCGREQQKNKSTYIIDGRMRETNSLGVWECCDSCAGRLRRCARNRVISDRGITQPLEVFRTRWKGWAVRSAGLTKVGTVVCTYEGATIMHAEADAMRDADSYLFDLDHFIQVNYDRGTREEERARLPPLPPCITDDNSNHLTVDAQRVGNIARFINHSCSPNLVAQAVLRPGDSGLRYGIAFVASCDIPPGTEFSYDYGYKVGTVAGKEIACHCGTANCRKRLI</sequence>
<evidence type="ECO:0000256" key="2">
    <source>
        <dbReference type="ARBA" id="ARBA00022454"/>
    </source>
</evidence>
<evidence type="ECO:0000256" key="5">
    <source>
        <dbReference type="ARBA" id="ARBA00022691"/>
    </source>
</evidence>
<dbReference type="GO" id="GO:0005694">
    <property type="term" value="C:chromosome"/>
    <property type="evidence" value="ECO:0007669"/>
    <property type="project" value="UniProtKB-SubCell"/>
</dbReference>
<protein>
    <submittedName>
        <fullName evidence="12">Histone methyltransferase Su3-9 group</fullName>
    </submittedName>
</protein>
<dbReference type="SUPFAM" id="SSF88697">
    <property type="entry name" value="PUA domain-like"/>
    <property type="match status" value="1"/>
</dbReference>
<dbReference type="InterPro" id="IPR036987">
    <property type="entry name" value="SRA-YDG_sf"/>
</dbReference>
<evidence type="ECO:0000256" key="6">
    <source>
        <dbReference type="ARBA" id="ARBA00023242"/>
    </source>
</evidence>
<evidence type="ECO:0000259" key="11">
    <source>
        <dbReference type="PROSITE" id="PS51015"/>
    </source>
</evidence>
<evidence type="ECO:0000256" key="7">
    <source>
        <dbReference type="PROSITE-ProRule" id="PRU00358"/>
    </source>
</evidence>
<feature type="domain" description="SET" evidence="9">
    <location>
        <begin position="762"/>
        <end position="907"/>
    </location>
</feature>
<feature type="domain" description="YDG" evidence="11">
    <location>
        <begin position="383"/>
        <end position="537"/>
    </location>
</feature>
<dbReference type="SUPFAM" id="SSF82199">
    <property type="entry name" value="SET domain"/>
    <property type="match status" value="1"/>
</dbReference>
<dbReference type="SMART" id="SM00468">
    <property type="entry name" value="PreSET"/>
    <property type="match status" value="1"/>
</dbReference>
<dbReference type="OrthoDB" id="514200at2759"/>
<keyword evidence="5" id="KW-0949">S-adenosyl-L-methionine</keyword>
<keyword evidence="13" id="KW-1185">Reference proteome</keyword>
<dbReference type="InterPro" id="IPR003105">
    <property type="entry name" value="SRA_YDG"/>
</dbReference>
<name>A0A2P6VB74_9CHLO</name>
<dbReference type="InterPro" id="IPR051357">
    <property type="entry name" value="H3K9_HMTase_SUVAR3-9"/>
</dbReference>
<dbReference type="InterPro" id="IPR007728">
    <property type="entry name" value="Pre-SET_dom"/>
</dbReference>
<keyword evidence="3 12" id="KW-0489">Methyltransferase</keyword>
<dbReference type="PANTHER" id="PTHR45660:SF13">
    <property type="entry name" value="HISTONE-LYSINE N-METHYLTRANSFERASE SETMAR"/>
    <property type="match status" value="1"/>
</dbReference>
<keyword evidence="2" id="KW-0158">Chromosome</keyword>
<feature type="domain" description="Post-SET" evidence="10">
    <location>
        <begin position="916"/>
        <end position="932"/>
    </location>
</feature>
<dbReference type="InterPro" id="IPR003616">
    <property type="entry name" value="Post-SET_dom"/>
</dbReference>
<evidence type="ECO:0000256" key="4">
    <source>
        <dbReference type="ARBA" id="ARBA00022679"/>
    </source>
</evidence>
<feature type="compositionally biased region" description="Low complexity" evidence="8">
    <location>
        <begin position="203"/>
        <end position="263"/>
    </location>
</feature>
<feature type="region of interest" description="Disordered" evidence="8">
    <location>
        <begin position="563"/>
        <end position="617"/>
    </location>
</feature>
<evidence type="ECO:0000313" key="13">
    <source>
        <dbReference type="Proteomes" id="UP000239649"/>
    </source>
</evidence>
<reference evidence="12 13" key="1">
    <citation type="journal article" date="2018" name="Plant J.">
        <title>Genome sequences of Chlorella sorokiniana UTEX 1602 and Micractinium conductrix SAG 241.80: implications to maltose excretion by a green alga.</title>
        <authorList>
            <person name="Arriola M.B."/>
            <person name="Velmurugan N."/>
            <person name="Zhang Y."/>
            <person name="Plunkett M.H."/>
            <person name="Hondzo H."/>
            <person name="Barney B.M."/>
        </authorList>
    </citation>
    <scope>NUCLEOTIDE SEQUENCE [LARGE SCALE GENOMIC DNA]</scope>
    <source>
        <strain evidence="12 13">SAG 241.80</strain>
    </source>
</reference>
<keyword evidence="4" id="KW-0808">Transferase</keyword>
<dbReference type="GO" id="GO:0032259">
    <property type="term" value="P:methylation"/>
    <property type="evidence" value="ECO:0007669"/>
    <property type="project" value="UniProtKB-KW"/>
</dbReference>
<dbReference type="GO" id="GO:0003690">
    <property type="term" value="F:double-stranded DNA binding"/>
    <property type="evidence" value="ECO:0007669"/>
    <property type="project" value="TreeGrafter"/>
</dbReference>
<keyword evidence="6 7" id="KW-0539">Nucleus</keyword>
<dbReference type="EMBL" id="LHPF02000015">
    <property type="protein sequence ID" value="PSC71346.1"/>
    <property type="molecule type" value="Genomic_DNA"/>
</dbReference>
<dbReference type="Gene3D" id="2.30.280.10">
    <property type="entry name" value="SRA-YDG"/>
    <property type="match status" value="1"/>
</dbReference>
<dbReference type="SMART" id="SM00466">
    <property type="entry name" value="SRA"/>
    <property type="match status" value="1"/>
</dbReference>
<dbReference type="Pfam" id="PF00856">
    <property type="entry name" value="SET"/>
    <property type="match status" value="1"/>
</dbReference>
<dbReference type="PROSITE" id="PS51015">
    <property type="entry name" value="YDG"/>
    <property type="match status" value="1"/>
</dbReference>
<dbReference type="Pfam" id="PF02182">
    <property type="entry name" value="SAD_SRA"/>
    <property type="match status" value="1"/>
</dbReference>
<feature type="compositionally biased region" description="Low complexity" evidence="8">
    <location>
        <begin position="592"/>
        <end position="606"/>
    </location>
</feature>
<proteinExistence type="predicted"/>
<comment type="subcellular location">
    <subcellularLocation>
        <location evidence="1">Chromosome</location>
    </subcellularLocation>
    <subcellularLocation>
        <location evidence="7">Nucleus</location>
    </subcellularLocation>
</comment>
<dbReference type="PROSITE" id="PS50868">
    <property type="entry name" value="POST_SET"/>
    <property type="match status" value="1"/>
</dbReference>
<dbReference type="PROSITE" id="PS50280">
    <property type="entry name" value="SET"/>
    <property type="match status" value="1"/>
</dbReference>